<dbReference type="GO" id="GO:0003964">
    <property type="term" value="F:RNA-directed DNA polymerase activity"/>
    <property type="evidence" value="ECO:0007669"/>
    <property type="project" value="UniProtKB-KW"/>
</dbReference>
<protein>
    <submittedName>
        <fullName evidence="2">Ribonuclease H-like domain, reverse transcriptase, RNA-dependent DNA polymerase</fullName>
    </submittedName>
</protein>
<feature type="region of interest" description="Disordered" evidence="1">
    <location>
        <begin position="1"/>
        <end position="34"/>
    </location>
</feature>
<dbReference type="EMBL" id="BKCJ011022253">
    <property type="protein sequence ID" value="GFC68903.1"/>
    <property type="molecule type" value="Genomic_DNA"/>
</dbReference>
<accession>A0A699QNB8</accession>
<sequence length="143" mass="16206">WQWGKSEKFKGTPGATLTLEGFIPQDDREDDNLESQTRLEFPAQGTDEHYKTNLEDEPVTLISSVGSAGSTSSSTKGGAPKRYRTLTDLYDETNEVLLLNDGEEPTSYSMAYKHVEWKEAMKTELDSIERNNTWTLVELPRKQ</sequence>
<gene>
    <name evidence="2" type="ORF">Tci_840873</name>
</gene>
<keyword evidence="2" id="KW-0548">Nucleotidyltransferase</keyword>
<dbReference type="AlphaFoldDB" id="A0A699QNB8"/>
<reference evidence="2" key="1">
    <citation type="journal article" date="2019" name="Sci. Rep.">
        <title>Draft genome of Tanacetum cinerariifolium, the natural source of mosquito coil.</title>
        <authorList>
            <person name="Yamashiro T."/>
            <person name="Shiraishi A."/>
            <person name="Satake H."/>
            <person name="Nakayama K."/>
        </authorList>
    </citation>
    <scope>NUCLEOTIDE SEQUENCE</scope>
</reference>
<feature type="non-terminal residue" evidence="2">
    <location>
        <position position="1"/>
    </location>
</feature>
<proteinExistence type="predicted"/>
<evidence type="ECO:0000256" key="1">
    <source>
        <dbReference type="SAM" id="MobiDB-lite"/>
    </source>
</evidence>
<keyword evidence="2" id="KW-0695">RNA-directed DNA polymerase</keyword>
<feature type="compositionally biased region" description="Basic and acidic residues" evidence="1">
    <location>
        <begin position="1"/>
        <end position="10"/>
    </location>
</feature>
<comment type="caution">
    <text evidence="2">The sequence shown here is derived from an EMBL/GenBank/DDBJ whole genome shotgun (WGS) entry which is preliminary data.</text>
</comment>
<name>A0A699QNB8_TANCI</name>
<organism evidence="2">
    <name type="scientific">Tanacetum cinerariifolium</name>
    <name type="common">Dalmatian daisy</name>
    <name type="synonym">Chrysanthemum cinerariifolium</name>
    <dbReference type="NCBI Taxonomy" id="118510"/>
    <lineage>
        <taxon>Eukaryota</taxon>
        <taxon>Viridiplantae</taxon>
        <taxon>Streptophyta</taxon>
        <taxon>Embryophyta</taxon>
        <taxon>Tracheophyta</taxon>
        <taxon>Spermatophyta</taxon>
        <taxon>Magnoliopsida</taxon>
        <taxon>eudicotyledons</taxon>
        <taxon>Gunneridae</taxon>
        <taxon>Pentapetalae</taxon>
        <taxon>asterids</taxon>
        <taxon>campanulids</taxon>
        <taxon>Asterales</taxon>
        <taxon>Asteraceae</taxon>
        <taxon>Asteroideae</taxon>
        <taxon>Anthemideae</taxon>
        <taxon>Anthemidinae</taxon>
        <taxon>Tanacetum</taxon>
    </lineage>
</organism>
<keyword evidence="2" id="KW-0808">Transferase</keyword>
<evidence type="ECO:0000313" key="2">
    <source>
        <dbReference type="EMBL" id="GFC68903.1"/>
    </source>
</evidence>